<proteinExistence type="predicted"/>
<name>A0A098G9P0_9GAMM</name>
<keyword evidence="2" id="KW-1185">Reference proteome</keyword>
<dbReference type="KEGG" id="lfa:LFA_pA0060"/>
<dbReference type="AlphaFoldDB" id="A0A098G9P0"/>
<dbReference type="Proteomes" id="UP000032430">
    <property type="component" value="Plasmid II"/>
</dbReference>
<dbReference type="OrthoDB" id="5648450at2"/>
<organism evidence="1 2">
    <name type="scientific">Legionella fallonii LLAP-10</name>
    <dbReference type="NCBI Taxonomy" id="1212491"/>
    <lineage>
        <taxon>Bacteria</taxon>
        <taxon>Pseudomonadati</taxon>
        <taxon>Pseudomonadota</taxon>
        <taxon>Gammaproteobacteria</taxon>
        <taxon>Legionellales</taxon>
        <taxon>Legionellaceae</taxon>
        <taxon>Legionella</taxon>
    </lineage>
</organism>
<sequence>MKLVVFTMTLFLSSFTYGSTHPVPKETKSDDEPPKIGNFALPLSQQPGPLVSFGENIIEKNETQLFLFADDFAGVEKHFVDVMPGILYGITDDLSIFINAPMAASYLQNGKKSSGFEDAFVQLEDAFYTKKTSSFVEQATLVMNLTLPTGSAQKQPPTGFGSPSFFIGGTLSRMYADWFVFASPGVVLTTRHNDTKFGNQFLYQGGFGRHIINIKGWMFAWMVEGDGQYAPRNKINGAIDFNSGGNVVYVTPSLWVSSKKLIAQLGVGLPVTQNLYGNQTRNSYLLVANVGWTL</sequence>
<accession>A0A098G9P0</accession>
<gene>
    <name evidence="1" type="ORF">LFA_pA0060</name>
</gene>
<evidence type="ECO:0000313" key="2">
    <source>
        <dbReference type="Proteomes" id="UP000032430"/>
    </source>
</evidence>
<geneLocation type="plasmid" evidence="2">
    <name>LLAP10_pA</name>
</geneLocation>
<evidence type="ECO:0000313" key="1">
    <source>
        <dbReference type="EMBL" id="CEG59168.1"/>
    </source>
</evidence>
<reference evidence="2" key="1">
    <citation type="submission" date="2014-09" db="EMBL/GenBank/DDBJ databases">
        <authorList>
            <person name="Gomez-Valero L."/>
        </authorList>
    </citation>
    <scope>NUCLEOTIDE SEQUENCE [LARGE SCALE GENOMIC DNA]</scope>
    <source>
        <strain evidence="2">ATCC700992</strain>
        <plasmid evidence="2">LLAP10_pA</plasmid>
    </source>
</reference>
<evidence type="ECO:0008006" key="3">
    <source>
        <dbReference type="Google" id="ProtNLM"/>
    </source>
</evidence>
<protein>
    <recommendedName>
        <fullName evidence="3">Transporter</fullName>
    </recommendedName>
</protein>
<dbReference type="RefSeq" id="WP_052674066.1">
    <property type="nucleotide sequence ID" value="NZ_LN614828.1"/>
</dbReference>
<dbReference type="EMBL" id="LN614828">
    <property type="protein sequence ID" value="CEG59168.1"/>
    <property type="molecule type" value="Genomic_DNA"/>
</dbReference>
<keyword evidence="1" id="KW-0614">Plasmid</keyword>
<dbReference type="HOGENOM" id="CLU_082389_0_0_6"/>